<evidence type="ECO:0000313" key="2">
    <source>
        <dbReference type="EMBL" id="GEP96752.1"/>
    </source>
</evidence>
<name>A0A512RM54_9BACT</name>
<dbReference type="InterPro" id="IPR022742">
    <property type="entry name" value="Hydrolase_4"/>
</dbReference>
<reference evidence="2 3" key="1">
    <citation type="submission" date="2019-07" db="EMBL/GenBank/DDBJ databases">
        <title>Whole genome shotgun sequence of Chitinophaga cymbidii NBRC 109752.</title>
        <authorList>
            <person name="Hosoyama A."/>
            <person name="Uohara A."/>
            <person name="Ohji S."/>
            <person name="Ichikawa N."/>
        </authorList>
    </citation>
    <scope>NUCLEOTIDE SEQUENCE [LARGE SCALE GENOMIC DNA]</scope>
    <source>
        <strain evidence="2 3">NBRC 109752</strain>
    </source>
</reference>
<sequence>MTVCSGVSAQRPQEPKPPFPYATEEVEFENTIDTLTLAGTFSKPQGNGKFPAVILVTGSGPQNRNEEIMGHKPFLVLADQLTRNGIAVLRYDDRGVGNSTGTYSGASISDFARDAKTAFEYLLLRPDVDAKRIGLIGHSEGGQIGQIVAAEQPGLAFLVALAGPGVNGVDVMIAQTEAVNRSMGLPEKMVTHNVGIQRSLMELIAEETNDDMLRVKLLQRLQGVYAALDSNTKKMVKAETFVNSGVQKVMSKEFLSIIRHDPQHFYPKIKCPVLALNGTRDIQVIYDINLKGWENGLKQAGNNNITTRSFEGLNHLFQHCKACTVPEYGQLTETISPETLDVITAWVQQQSGITK</sequence>
<dbReference type="Pfam" id="PF12146">
    <property type="entry name" value="Hydrolase_4"/>
    <property type="match status" value="1"/>
</dbReference>
<organism evidence="2 3">
    <name type="scientific">Chitinophaga cymbidii</name>
    <dbReference type="NCBI Taxonomy" id="1096750"/>
    <lineage>
        <taxon>Bacteria</taxon>
        <taxon>Pseudomonadati</taxon>
        <taxon>Bacteroidota</taxon>
        <taxon>Chitinophagia</taxon>
        <taxon>Chitinophagales</taxon>
        <taxon>Chitinophagaceae</taxon>
        <taxon>Chitinophaga</taxon>
    </lineage>
</organism>
<feature type="domain" description="Serine aminopeptidase S33" evidence="1">
    <location>
        <begin position="77"/>
        <end position="315"/>
    </location>
</feature>
<dbReference type="SUPFAM" id="SSF53474">
    <property type="entry name" value="alpha/beta-Hydrolases"/>
    <property type="match status" value="1"/>
</dbReference>
<gene>
    <name evidence="2" type="ORF">CCY01nite_30120</name>
</gene>
<dbReference type="AlphaFoldDB" id="A0A512RM54"/>
<dbReference type="GO" id="GO:0052689">
    <property type="term" value="F:carboxylic ester hydrolase activity"/>
    <property type="evidence" value="ECO:0007669"/>
    <property type="project" value="TreeGrafter"/>
</dbReference>
<dbReference type="RefSeq" id="WP_186831076.1">
    <property type="nucleotide sequence ID" value="NZ_BKAU01000002.1"/>
</dbReference>
<keyword evidence="3" id="KW-1185">Reference proteome</keyword>
<accession>A0A512RM54</accession>
<evidence type="ECO:0000313" key="3">
    <source>
        <dbReference type="Proteomes" id="UP000321436"/>
    </source>
</evidence>
<comment type="caution">
    <text evidence="2">The sequence shown here is derived from an EMBL/GenBank/DDBJ whole genome shotgun (WGS) entry which is preliminary data.</text>
</comment>
<dbReference type="EMBL" id="BKAU01000002">
    <property type="protein sequence ID" value="GEP96752.1"/>
    <property type="molecule type" value="Genomic_DNA"/>
</dbReference>
<dbReference type="InterPro" id="IPR029058">
    <property type="entry name" value="AB_hydrolase_fold"/>
</dbReference>
<dbReference type="PANTHER" id="PTHR43265:SF1">
    <property type="entry name" value="ESTERASE ESTD"/>
    <property type="match status" value="1"/>
</dbReference>
<proteinExistence type="predicted"/>
<dbReference type="PANTHER" id="PTHR43265">
    <property type="entry name" value="ESTERASE ESTD"/>
    <property type="match status" value="1"/>
</dbReference>
<evidence type="ECO:0000259" key="1">
    <source>
        <dbReference type="Pfam" id="PF12146"/>
    </source>
</evidence>
<dbReference type="Gene3D" id="3.40.50.1820">
    <property type="entry name" value="alpha/beta hydrolase"/>
    <property type="match status" value="1"/>
</dbReference>
<dbReference type="Proteomes" id="UP000321436">
    <property type="component" value="Unassembled WGS sequence"/>
</dbReference>
<protein>
    <recommendedName>
        <fullName evidence="1">Serine aminopeptidase S33 domain-containing protein</fullName>
    </recommendedName>
</protein>
<dbReference type="InterPro" id="IPR053145">
    <property type="entry name" value="AB_hydrolase_Est10"/>
</dbReference>